<sequence>MTQTLQLRLGLAQQHAVTLGIEPGQDLALLHALAFFGFQPQDDAADFADDLRFVLGFQRCRTRIGRGDVALRHRGHLDRYGLDLRFRIRGGRFGLGVPPAAGQRRCR</sequence>
<evidence type="ECO:0000313" key="2">
    <source>
        <dbReference type="Proteomes" id="UP001064632"/>
    </source>
</evidence>
<dbReference type="Proteomes" id="UP001064632">
    <property type="component" value="Chromosome"/>
</dbReference>
<organism evidence="1 2">
    <name type="scientific">Tahibacter amnicola</name>
    <dbReference type="NCBI Taxonomy" id="2976241"/>
    <lineage>
        <taxon>Bacteria</taxon>
        <taxon>Pseudomonadati</taxon>
        <taxon>Pseudomonadota</taxon>
        <taxon>Gammaproteobacteria</taxon>
        <taxon>Lysobacterales</taxon>
        <taxon>Rhodanobacteraceae</taxon>
        <taxon>Tahibacter</taxon>
    </lineage>
</organism>
<accession>A0ABY6BHA3</accession>
<protein>
    <submittedName>
        <fullName evidence="1">Uncharacterized protein</fullName>
    </submittedName>
</protein>
<reference evidence="1" key="1">
    <citation type="submission" date="2022-09" db="EMBL/GenBank/DDBJ databases">
        <title>Tahibacter sp. nov., isolated from a fresh water.</title>
        <authorList>
            <person name="Baek J.H."/>
            <person name="Lee J.K."/>
            <person name="Kim J.M."/>
            <person name="Jeon C.O."/>
        </authorList>
    </citation>
    <scope>NUCLEOTIDE SEQUENCE</scope>
    <source>
        <strain evidence="1">W38</strain>
    </source>
</reference>
<name>A0ABY6BHA3_9GAMM</name>
<evidence type="ECO:0000313" key="1">
    <source>
        <dbReference type="EMBL" id="UXI69152.1"/>
    </source>
</evidence>
<proteinExistence type="predicted"/>
<dbReference type="EMBL" id="CP104694">
    <property type="protein sequence ID" value="UXI69152.1"/>
    <property type="molecule type" value="Genomic_DNA"/>
</dbReference>
<gene>
    <name evidence="1" type="ORF">N4264_05740</name>
</gene>
<keyword evidence="2" id="KW-1185">Reference proteome</keyword>